<dbReference type="Proteomes" id="UP000799772">
    <property type="component" value="Unassembled WGS sequence"/>
</dbReference>
<comment type="caution">
    <text evidence="1">The sequence shown here is derived from an EMBL/GenBank/DDBJ whole genome shotgun (WGS) entry which is preliminary data.</text>
</comment>
<dbReference type="SUPFAM" id="SSF51905">
    <property type="entry name" value="FAD/NAD(P)-binding domain"/>
    <property type="match status" value="1"/>
</dbReference>
<dbReference type="AlphaFoldDB" id="A0A9P4MBX6"/>
<reference evidence="1" key="1">
    <citation type="journal article" date="2020" name="Stud. Mycol.">
        <title>101 Dothideomycetes genomes: a test case for predicting lifestyles and emergence of pathogens.</title>
        <authorList>
            <person name="Haridas S."/>
            <person name="Albert R."/>
            <person name="Binder M."/>
            <person name="Bloem J."/>
            <person name="Labutti K."/>
            <person name="Salamov A."/>
            <person name="Andreopoulos B."/>
            <person name="Baker S."/>
            <person name="Barry K."/>
            <person name="Bills G."/>
            <person name="Bluhm B."/>
            <person name="Cannon C."/>
            <person name="Castanera R."/>
            <person name="Culley D."/>
            <person name="Daum C."/>
            <person name="Ezra D."/>
            <person name="Gonzalez J."/>
            <person name="Henrissat B."/>
            <person name="Kuo A."/>
            <person name="Liang C."/>
            <person name="Lipzen A."/>
            <person name="Lutzoni F."/>
            <person name="Magnuson J."/>
            <person name="Mondo S."/>
            <person name="Nolan M."/>
            <person name="Ohm R."/>
            <person name="Pangilinan J."/>
            <person name="Park H.-J."/>
            <person name="Ramirez L."/>
            <person name="Alfaro M."/>
            <person name="Sun H."/>
            <person name="Tritt A."/>
            <person name="Yoshinaga Y."/>
            <person name="Zwiers L.-H."/>
            <person name="Turgeon B."/>
            <person name="Goodwin S."/>
            <person name="Spatafora J."/>
            <person name="Crous P."/>
            <person name="Grigoriev I."/>
        </authorList>
    </citation>
    <scope>NUCLEOTIDE SEQUENCE</scope>
    <source>
        <strain evidence="1">CBS 133067</strain>
    </source>
</reference>
<keyword evidence="2" id="KW-1185">Reference proteome</keyword>
<sequence>MGRDGAAYGSILDQRSYKEEDIIRRDVAVIGGGASGTYGAITLGDMGKSVVLVEREKRLGGHENTYTDPVTGTHIDYGVQTYANISVSRDFFARFNIPVTNFTFPAGTTVYADFKSGHVLPRFSPGINFAPYVQQLTKYPDLAWSWNISTPVPKDLLLPFGDFVKKYHLEDLAFSVFSNPQGAANPPFLEQLTVNVLKITDESYLQGLQEGGDLVTANHDNGALYAAAQEELGSNALLSSTVIAAHRPSDDSCVSLVVKTPHGWKLVVASQLLVSIPLTIPNMAPFDLDNDERALFEKFHYSGYYTGIFKNTGLSKGTRYVNIDLDTEYHIPNLPGAYDITPTAVEGIFYYWFGSPKELSQKEIEAEMIATVRRLTNSSDEVPEFVAFASHSPFKLEVSAEDIQDRFYDKLFALQGKRKTWYTGAAVESHNSGELWNFTNALLHRMVDA</sequence>
<dbReference type="Pfam" id="PF13450">
    <property type="entry name" value="NAD_binding_8"/>
    <property type="match status" value="1"/>
</dbReference>
<organism evidence="1 2">
    <name type="scientific">Rhizodiscina lignyota</name>
    <dbReference type="NCBI Taxonomy" id="1504668"/>
    <lineage>
        <taxon>Eukaryota</taxon>
        <taxon>Fungi</taxon>
        <taxon>Dikarya</taxon>
        <taxon>Ascomycota</taxon>
        <taxon>Pezizomycotina</taxon>
        <taxon>Dothideomycetes</taxon>
        <taxon>Pleosporomycetidae</taxon>
        <taxon>Aulographales</taxon>
        <taxon>Rhizodiscinaceae</taxon>
        <taxon>Rhizodiscina</taxon>
    </lineage>
</organism>
<accession>A0A9P4MBX6</accession>
<dbReference type="Gene3D" id="3.30.70.1990">
    <property type="match status" value="1"/>
</dbReference>
<protein>
    <submittedName>
        <fullName evidence="1">FAD/NAD(P)-binding domain-containing protein</fullName>
    </submittedName>
</protein>
<dbReference type="InterPro" id="IPR036188">
    <property type="entry name" value="FAD/NAD-bd_sf"/>
</dbReference>
<gene>
    <name evidence="1" type="ORF">NA57DRAFT_31391</name>
</gene>
<dbReference type="EMBL" id="ML978121">
    <property type="protein sequence ID" value="KAF2104830.1"/>
    <property type="molecule type" value="Genomic_DNA"/>
</dbReference>
<evidence type="ECO:0000313" key="2">
    <source>
        <dbReference type="Proteomes" id="UP000799772"/>
    </source>
</evidence>
<proteinExistence type="predicted"/>
<dbReference type="Gene3D" id="1.10.405.20">
    <property type="match status" value="1"/>
</dbReference>
<dbReference type="OrthoDB" id="68575at2759"/>
<name>A0A9P4MBX6_9PEZI</name>
<evidence type="ECO:0000313" key="1">
    <source>
        <dbReference type="EMBL" id="KAF2104830.1"/>
    </source>
</evidence>
<dbReference type="Gene3D" id="3.50.50.60">
    <property type="entry name" value="FAD/NAD(P)-binding domain"/>
    <property type="match status" value="1"/>
</dbReference>